<feature type="region of interest" description="Disordered" evidence="1">
    <location>
        <begin position="1"/>
        <end position="139"/>
    </location>
</feature>
<name>A0A938YW64_9ARCH</name>
<accession>A0A938YW64</accession>
<evidence type="ECO:0000313" key="2">
    <source>
        <dbReference type="EMBL" id="MBN2067222.1"/>
    </source>
</evidence>
<gene>
    <name evidence="2" type="ORF">JW744_02025</name>
</gene>
<sequence length="337" mass="36656">MGLIKKIVGKAKNRAVKPGQNQGKGNAVLENRKAQKPAAQKAEPELKNRPSAKEKAAAPKPAMEKRPGETQKPAMEKESAAKPALEKGIGGEGHGEKAAGKGKPGEGKQAAKEIPGKQGVLEENSAEAQGTGGTATKERSAKIDELMKYLQPGRGVGITVLKNLEELPDHYTVLVMVKRKRYGLLTEELAKYFLGRKGQGIVITTNKPGQNLLESMKNSGIDSSKLFIIDVVSKRSGEEEAAEQNITYVDSPENLTELDAGINEFLEMVQGEVRFLILDSLSTLLVYNSDRTVERFMHSLSGKMRAKEFKAVFTLVSETRPETLGILSQFCDKVIEI</sequence>
<comment type="caution">
    <text evidence="2">The sequence shown here is derived from an EMBL/GenBank/DDBJ whole genome shotgun (WGS) entry which is preliminary data.</text>
</comment>
<dbReference type="InterPro" id="IPR055927">
    <property type="entry name" value="DUF7504"/>
</dbReference>
<dbReference type="Gene3D" id="3.40.50.300">
    <property type="entry name" value="P-loop containing nucleotide triphosphate hydrolases"/>
    <property type="match status" value="1"/>
</dbReference>
<dbReference type="Proteomes" id="UP000809243">
    <property type="component" value="Unassembled WGS sequence"/>
</dbReference>
<organism evidence="2 3">
    <name type="scientific">Candidatus Iainarchaeum sp</name>
    <dbReference type="NCBI Taxonomy" id="3101447"/>
    <lineage>
        <taxon>Archaea</taxon>
        <taxon>Candidatus Iainarchaeota</taxon>
        <taxon>Candidatus Iainarchaeia</taxon>
        <taxon>Candidatus Iainarchaeales</taxon>
        <taxon>Candidatus Iainarchaeaceae</taxon>
        <taxon>Candidatus Iainarchaeum</taxon>
    </lineage>
</organism>
<dbReference type="AlphaFoldDB" id="A0A938YW64"/>
<feature type="compositionally biased region" description="Basic and acidic residues" evidence="1">
    <location>
        <begin position="42"/>
        <end position="80"/>
    </location>
</feature>
<evidence type="ECO:0000256" key="1">
    <source>
        <dbReference type="SAM" id="MobiDB-lite"/>
    </source>
</evidence>
<feature type="compositionally biased region" description="Basic and acidic residues" evidence="1">
    <location>
        <begin position="93"/>
        <end position="115"/>
    </location>
</feature>
<evidence type="ECO:0008006" key="4">
    <source>
        <dbReference type="Google" id="ProtNLM"/>
    </source>
</evidence>
<dbReference type="Pfam" id="PF24336">
    <property type="entry name" value="DUF7504"/>
    <property type="match status" value="1"/>
</dbReference>
<dbReference type="InterPro" id="IPR027417">
    <property type="entry name" value="P-loop_NTPase"/>
</dbReference>
<proteinExistence type="predicted"/>
<reference evidence="2" key="1">
    <citation type="submission" date="2021-01" db="EMBL/GenBank/DDBJ databases">
        <title>Active Sulfur Cycling in an Early Earth Analoge.</title>
        <authorList>
            <person name="Hahn C.R."/>
            <person name="Youssef N.H."/>
            <person name="Elshahed M."/>
        </authorList>
    </citation>
    <scope>NUCLEOTIDE SEQUENCE</scope>
    <source>
        <strain evidence="2">Zod_Metabat.1151</strain>
    </source>
</reference>
<evidence type="ECO:0000313" key="3">
    <source>
        <dbReference type="Proteomes" id="UP000809243"/>
    </source>
</evidence>
<protein>
    <recommendedName>
        <fullName evidence="4">KaiC-like domain-containing protein</fullName>
    </recommendedName>
</protein>
<dbReference type="EMBL" id="JAFGDB010000032">
    <property type="protein sequence ID" value="MBN2067222.1"/>
    <property type="molecule type" value="Genomic_DNA"/>
</dbReference>